<proteinExistence type="predicted"/>
<sequence length="71" mass="8073">MQTRKVICVRVNVGQVGPKKCPESLRPETVRPCLLPCRKDCIVTPYSDWTPCPLSCQEGTTLIVHWCQFIL</sequence>
<accession>A0ACB8FVE3</accession>
<dbReference type="Proteomes" id="UP000827872">
    <property type="component" value="Linkage Group LG11"/>
</dbReference>
<reference evidence="1" key="1">
    <citation type="submission" date="2021-08" db="EMBL/GenBank/DDBJ databases">
        <title>The first chromosome-level gecko genome reveals the dynamic sex chromosomes of Neotropical dwarf geckos (Sphaerodactylidae: Sphaerodactylus).</title>
        <authorList>
            <person name="Pinto B.J."/>
            <person name="Keating S.E."/>
            <person name="Gamble T."/>
        </authorList>
    </citation>
    <scope>NUCLEOTIDE SEQUENCE</scope>
    <source>
        <strain evidence="1">TG3544</strain>
    </source>
</reference>
<name>A0ACB8FVE3_9SAUR</name>
<evidence type="ECO:0000313" key="2">
    <source>
        <dbReference type="Proteomes" id="UP000827872"/>
    </source>
</evidence>
<organism evidence="1 2">
    <name type="scientific">Sphaerodactylus townsendi</name>
    <dbReference type="NCBI Taxonomy" id="933632"/>
    <lineage>
        <taxon>Eukaryota</taxon>
        <taxon>Metazoa</taxon>
        <taxon>Chordata</taxon>
        <taxon>Craniata</taxon>
        <taxon>Vertebrata</taxon>
        <taxon>Euteleostomi</taxon>
        <taxon>Lepidosauria</taxon>
        <taxon>Squamata</taxon>
        <taxon>Bifurcata</taxon>
        <taxon>Gekkota</taxon>
        <taxon>Sphaerodactylidae</taxon>
        <taxon>Sphaerodactylus</taxon>
    </lineage>
</organism>
<gene>
    <name evidence="1" type="primary">THSD7A_3</name>
    <name evidence="1" type="ORF">K3G42_016917</name>
</gene>
<evidence type="ECO:0000313" key="1">
    <source>
        <dbReference type="EMBL" id="KAH8010977.1"/>
    </source>
</evidence>
<comment type="caution">
    <text evidence="1">The sequence shown here is derived from an EMBL/GenBank/DDBJ whole genome shotgun (WGS) entry which is preliminary data.</text>
</comment>
<protein>
    <submittedName>
        <fullName evidence="1">Thrombospondin type-1 domain-containing protein 7A</fullName>
    </submittedName>
</protein>
<keyword evidence="2" id="KW-1185">Reference proteome</keyword>
<dbReference type="EMBL" id="CM037624">
    <property type="protein sequence ID" value="KAH8010977.1"/>
    <property type="molecule type" value="Genomic_DNA"/>
</dbReference>